<dbReference type="AlphaFoldDB" id="A0A8J5K5F1"/>
<comment type="subcellular location">
    <subcellularLocation>
        <location evidence="1">Membrane</location>
        <topology evidence="1">Multi-pass membrane protein</topology>
    </subcellularLocation>
</comment>
<gene>
    <name evidence="6" type="primary">Slc46A3-L2</name>
    <name evidence="6" type="ORF">Hamer_G013280</name>
</gene>
<accession>A0A8J5K5F1</accession>
<evidence type="ECO:0000313" key="6">
    <source>
        <dbReference type="EMBL" id="KAG7169662.1"/>
    </source>
</evidence>
<sequence>MVAGGLVAAMRSITVEPIMLLDGACKEAMLIFIENVQMNKICSVSLGLSPEICANLTNHKEESVLVQREFSLFTFYNSIIMSVLPLIFVLFMGAWSDKYGRKFPLLMTLVGHAMYAGGYLLANWQTSWPVEVLYLVTLLEALGGANVGILSSTISYISDISSEKQRTSRIGTINSMWYLGAPIGTLTGALIIKYSGYDMALGLVLLAYVASIVYVIVFIEESHGPFAKKALQAQGSLKDVPTMDKKDVRAITMLTDFFNWRHVVESFKTAFKKREGDARSVLMAVIIGNMIRRMARGFFMYMFVRRALHWGATDYGYWISYRNLLVALGSLFLVPFLTRLLSFTDMSLVVLGTLSMIFEYLCYGLVIGPSQTFLMWLGPPAGIISNVMAIAFRSMSTKLVTKQEKGEHISPFFFLMAKLACSLTVTGTPSSVLLFEVIMQKRPDNYPYHSDFV</sequence>
<feature type="transmembrane region" description="Helical" evidence="5">
    <location>
        <begin position="324"/>
        <end position="341"/>
    </location>
</feature>
<feature type="transmembrane region" description="Helical" evidence="5">
    <location>
        <begin position="103"/>
        <end position="122"/>
    </location>
</feature>
<evidence type="ECO:0000256" key="5">
    <source>
        <dbReference type="SAM" id="Phobius"/>
    </source>
</evidence>
<dbReference type="InterPro" id="IPR011701">
    <property type="entry name" value="MFS"/>
</dbReference>
<comment type="caution">
    <text evidence="6">The sequence shown here is derived from an EMBL/GenBank/DDBJ whole genome shotgun (WGS) entry which is preliminary data.</text>
</comment>
<dbReference type="EMBL" id="JAHLQT010015640">
    <property type="protein sequence ID" value="KAG7169662.1"/>
    <property type="molecule type" value="Genomic_DNA"/>
</dbReference>
<name>A0A8J5K5F1_HOMAM</name>
<dbReference type="InterPro" id="IPR036259">
    <property type="entry name" value="MFS_trans_sf"/>
</dbReference>
<evidence type="ECO:0000256" key="2">
    <source>
        <dbReference type="ARBA" id="ARBA00022692"/>
    </source>
</evidence>
<feature type="transmembrane region" description="Helical" evidence="5">
    <location>
        <begin position="70"/>
        <end position="91"/>
    </location>
</feature>
<keyword evidence="4 5" id="KW-0472">Membrane</keyword>
<dbReference type="Pfam" id="PF07690">
    <property type="entry name" value="MFS_1"/>
    <property type="match status" value="1"/>
</dbReference>
<feature type="transmembrane region" description="Helical" evidence="5">
    <location>
        <begin position="200"/>
        <end position="219"/>
    </location>
</feature>
<feature type="transmembrane region" description="Helical" evidence="5">
    <location>
        <begin position="412"/>
        <end position="435"/>
    </location>
</feature>
<keyword evidence="2 5" id="KW-0812">Transmembrane</keyword>
<feature type="transmembrane region" description="Helical" evidence="5">
    <location>
        <begin position="348"/>
        <end position="367"/>
    </location>
</feature>
<evidence type="ECO:0000256" key="3">
    <source>
        <dbReference type="ARBA" id="ARBA00022989"/>
    </source>
</evidence>
<keyword evidence="3 5" id="KW-1133">Transmembrane helix</keyword>
<proteinExistence type="predicted"/>
<feature type="transmembrane region" description="Helical" evidence="5">
    <location>
        <begin position="281"/>
        <end position="304"/>
    </location>
</feature>
<dbReference type="SUPFAM" id="SSF103473">
    <property type="entry name" value="MFS general substrate transporter"/>
    <property type="match status" value="1"/>
</dbReference>
<dbReference type="GO" id="GO:0016020">
    <property type="term" value="C:membrane"/>
    <property type="evidence" value="ECO:0007669"/>
    <property type="project" value="UniProtKB-SubCell"/>
</dbReference>
<protein>
    <submittedName>
        <fullName evidence="6">Solute carrier family 46 member 3-like 2</fullName>
    </submittedName>
</protein>
<keyword evidence="7" id="KW-1185">Reference proteome</keyword>
<evidence type="ECO:0000256" key="1">
    <source>
        <dbReference type="ARBA" id="ARBA00004141"/>
    </source>
</evidence>
<dbReference type="Proteomes" id="UP000747542">
    <property type="component" value="Unassembled WGS sequence"/>
</dbReference>
<feature type="transmembrane region" description="Helical" evidence="5">
    <location>
        <begin position="373"/>
        <end position="392"/>
    </location>
</feature>
<feature type="transmembrane region" description="Helical" evidence="5">
    <location>
        <begin position="177"/>
        <end position="194"/>
    </location>
</feature>
<evidence type="ECO:0000256" key="4">
    <source>
        <dbReference type="ARBA" id="ARBA00023136"/>
    </source>
</evidence>
<dbReference type="PANTHER" id="PTHR23507:SF1">
    <property type="entry name" value="FI18259P1-RELATED"/>
    <property type="match status" value="1"/>
</dbReference>
<dbReference type="GO" id="GO:0022857">
    <property type="term" value="F:transmembrane transporter activity"/>
    <property type="evidence" value="ECO:0007669"/>
    <property type="project" value="InterPro"/>
</dbReference>
<evidence type="ECO:0000313" key="7">
    <source>
        <dbReference type="Proteomes" id="UP000747542"/>
    </source>
</evidence>
<reference evidence="6" key="1">
    <citation type="journal article" date="2021" name="Sci. Adv.">
        <title>The American lobster genome reveals insights on longevity, neural, and immune adaptations.</title>
        <authorList>
            <person name="Polinski J.M."/>
            <person name="Zimin A.V."/>
            <person name="Clark K.F."/>
            <person name="Kohn A.B."/>
            <person name="Sadowski N."/>
            <person name="Timp W."/>
            <person name="Ptitsyn A."/>
            <person name="Khanna P."/>
            <person name="Romanova D.Y."/>
            <person name="Williams P."/>
            <person name="Greenwood S.J."/>
            <person name="Moroz L.L."/>
            <person name="Walt D.R."/>
            <person name="Bodnar A.G."/>
        </authorList>
    </citation>
    <scope>NUCLEOTIDE SEQUENCE</scope>
    <source>
        <strain evidence="6">GMGI-L3</strain>
    </source>
</reference>
<dbReference type="PANTHER" id="PTHR23507">
    <property type="entry name" value="ZGC:174356"/>
    <property type="match status" value="1"/>
</dbReference>
<dbReference type="Gene3D" id="1.20.1250.20">
    <property type="entry name" value="MFS general substrate transporter like domains"/>
    <property type="match status" value="1"/>
</dbReference>
<feature type="transmembrane region" description="Helical" evidence="5">
    <location>
        <begin position="134"/>
        <end position="157"/>
    </location>
</feature>
<organism evidence="6 7">
    <name type="scientific">Homarus americanus</name>
    <name type="common">American lobster</name>
    <dbReference type="NCBI Taxonomy" id="6706"/>
    <lineage>
        <taxon>Eukaryota</taxon>
        <taxon>Metazoa</taxon>
        <taxon>Ecdysozoa</taxon>
        <taxon>Arthropoda</taxon>
        <taxon>Crustacea</taxon>
        <taxon>Multicrustacea</taxon>
        <taxon>Malacostraca</taxon>
        <taxon>Eumalacostraca</taxon>
        <taxon>Eucarida</taxon>
        <taxon>Decapoda</taxon>
        <taxon>Pleocyemata</taxon>
        <taxon>Astacidea</taxon>
        <taxon>Nephropoidea</taxon>
        <taxon>Nephropidae</taxon>
        <taxon>Homarus</taxon>
    </lineage>
</organism>